<comment type="caution">
    <text evidence="7">The sequence shown here is derived from an EMBL/GenBank/DDBJ whole genome shotgun (WGS) entry which is preliminary data.</text>
</comment>
<evidence type="ECO:0000313" key="8">
    <source>
        <dbReference type="Proteomes" id="UP001151516"/>
    </source>
</evidence>
<dbReference type="OrthoDB" id="1735038at2759"/>
<dbReference type="AlphaFoldDB" id="A0A9W8GIS1"/>
<dbReference type="Gene3D" id="3.40.50.1820">
    <property type="entry name" value="alpha/beta hydrolase"/>
    <property type="match status" value="3"/>
</dbReference>
<evidence type="ECO:0000256" key="4">
    <source>
        <dbReference type="ARBA" id="ARBA00022801"/>
    </source>
</evidence>
<dbReference type="GO" id="GO:0008239">
    <property type="term" value="F:dipeptidyl-peptidase activity"/>
    <property type="evidence" value="ECO:0007669"/>
    <property type="project" value="TreeGrafter"/>
</dbReference>
<sequence length="439" mass="47966">MFSLSFVTCATLALCLPSSNGTVVIPPSSTSYWFSQPVDHFGLNRNAWSQQYVVNATFYKPGGPIYMVTPGEEPLSSYYTDRTHFTDLAQKTNGLLVAVEHRFYGKSNPMPDLSGASLNANSKIVFGGGSYGGALAAWMRALYPKLVAGAWSSSAVVQYRLQNYQLDQSWGKHLQALGCANAVAKAVKDLDAILLSRNATAIRNIQTEFGTPALTPRDFAGLVTSLISAAAMAPNYVDLDYTRTTVCSFFNGTQSNLKSYAAAVVSMIQSQGYSQDDLTQIADTNLNLDNYALGQVGRVWYYQGCAWYGNWQVAPPPGCGLTPYRSRLVDLTYFQPNCKRKFGSNMGIPVNSAGFNKKWLGRLRGVSNIYYTVGSLDLWRGSSVITWEGLALPNTTASPIFLIEGGSHTQDLSQGSMYDLPSLTTSRIIGDRQVMKWLS</sequence>
<keyword evidence="4" id="KW-0378">Hydrolase</keyword>
<dbReference type="InterPro" id="IPR029058">
    <property type="entry name" value="AB_hydrolase_fold"/>
</dbReference>
<evidence type="ECO:0000256" key="2">
    <source>
        <dbReference type="ARBA" id="ARBA00022670"/>
    </source>
</evidence>
<name>A0A9W8GIS1_9FUNG</name>
<evidence type="ECO:0000256" key="1">
    <source>
        <dbReference type="ARBA" id="ARBA00011079"/>
    </source>
</evidence>
<comment type="similarity">
    <text evidence="1">Belongs to the peptidase S28 family.</text>
</comment>
<dbReference type="EMBL" id="JANBTX010000180">
    <property type="protein sequence ID" value="KAJ2684915.1"/>
    <property type="molecule type" value="Genomic_DNA"/>
</dbReference>
<dbReference type="SUPFAM" id="SSF53474">
    <property type="entry name" value="alpha/beta-Hydrolases"/>
    <property type="match status" value="1"/>
</dbReference>
<organism evidence="7 8">
    <name type="scientific">Coemansia spiralis</name>
    <dbReference type="NCBI Taxonomy" id="417178"/>
    <lineage>
        <taxon>Eukaryota</taxon>
        <taxon>Fungi</taxon>
        <taxon>Fungi incertae sedis</taxon>
        <taxon>Zoopagomycota</taxon>
        <taxon>Kickxellomycotina</taxon>
        <taxon>Kickxellomycetes</taxon>
        <taxon>Kickxellales</taxon>
        <taxon>Kickxellaceae</taxon>
        <taxon>Coemansia</taxon>
    </lineage>
</organism>
<dbReference type="GO" id="GO:0006508">
    <property type="term" value="P:proteolysis"/>
    <property type="evidence" value="ECO:0007669"/>
    <property type="project" value="UniProtKB-KW"/>
</dbReference>
<dbReference type="Proteomes" id="UP001151516">
    <property type="component" value="Unassembled WGS sequence"/>
</dbReference>
<feature type="chain" id="PRO_5040823933" evidence="6">
    <location>
        <begin position="22"/>
        <end position="439"/>
    </location>
</feature>
<reference evidence="7" key="1">
    <citation type="submission" date="2022-07" db="EMBL/GenBank/DDBJ databases">
        <title>Phylogenomic reconstructions and comparative analyses of Kickxellomycotina fungi.</title>
        <authorList>
            <person name="Reynolds N.K."/>
            <person name="Stajich J.E."/>
            <person name="Barry K."/>
            <person name="Grigoriev I.V."/>
            <person name="Crous P."/>
            <person name="Smith M.E."/>
        </authorList>
    </citation>
    <scope>NUCLEOTIDE SEQUENCE</scope>
    <source>
        <strain evidence="7">CBS 109367</strain>
    </source>
</reference>
<protein>
    <submittedName>
        <fullName evidence="7">Uncharacterized protein</fullName>
    </submittedName>
</protein>
<dbReference type="PANTHER" id="PTHR11010">
    <property type="entry name" value="PROTEASE S28 PRO-X CARBOXYPEPTIDASE-RELATED"/>
    <property type="match status" value="1"/>
</dbReference>
<evidence type="ECO:0000313" key="7">
    <source>
        <dbReference type="EMBL" id="KAJ2684915.1"/>
    </source>
</evidence>
<evidence type="ECO:0000256" key="3">
    <source>
        <dbReference type="ARBA" id="ARBA00022729"/>
    </source>
</evidence>
<evidence type="ECO:0000256" key="5">
    <source>
        <dbReference type="ARBA" id="ARBA00023180"/>
    </source>
</evidence>
<keyword evidence="3 6" id="KW-0732">Signal</keyword>
<dbReference type="GO" id="GO:0070008">
    <property type="term" value="F:serine-type exopeptidase activity"/>
    <property type="evidence" value="ECO:0007669"/>
    <property type="project" value="InterPro"/>
</dbReference>
<keyword evidence="2" id="KW-0645">Protease</keyword>
<keyword evidence="8" id="KW-1185">Reference proteome</keyword>
<keyword evidence="5" id="KW-0325">Glycoprotein</keyword>
<evidence type="ECO:0000256" key="6">
    <source>
        <dbReference type="SAM" id="SignalP"/>
    </source>
</evidence>
<proteinExistence type="inferred from homology"/>
<dbReference type="Pfam" id="PF05577">
    <property type="entry name" value="Peptidase_S28"/>
    <property type="match status" value="1"/>
</dbReference>
<gene>
    <name evidence="7" type="ORF">IWW39_004611</name>
</gene>
<feature type="signal peptide" evidence="6">
    <location>
        <begin position="1"/>
        <end position="21"/>
    </location>
</feature>
<dbReference type="InterPro" id="IPR008758">
    <property type="entry name" value="Peptidase_S28"/>
</dbReference>
<dbReference type="PANTHER" id="PTHR11010:SF117">
    <property type="entry name" value="SERINE PROTEASE 16"/>
    <property type="match status" value="1"/>
</dbReference>
<accession>A0A9W8GIS1</accession>